<proteinExistence type="predicted"/>
<feature type="binding site" evidence="2">
    <location>
        <begin position="82"/>
        <end position="83"/>
    </location>
    <ligand>
        <name>CoA</name>
        <dbReference type="ChEBI" id="CHEBI:57287"/>
    </ligand>
</feature>
<dbReference type="GO" id="GO:0009366">
    <property type="term" value="C:enterobactin synthetase complex"/>
    <property type="evidence" value="ECO:0007669"/>
    <property type="project" value="InterPro"/>
</dbReference>
<dbReference type="AlphaFoldDB" id="A0A1M5CP70"/>
<evidence type="ECO:0000313" key="6">
    <source>
        <dbReference type="EMBL" id="SHF56212.1"/>
    </source>
</evidence>
<feature type="binding site" evidence="2">
    <location>
        <position position="104"/>
    </location>
    <ligand>
        <name>CoA</name>
        <dbReference type="ChEBI" id="CHEBI:57287"/>
    </ligand>
</feature>
<feature type="domain" description="4'-phosphopantetheinyl transferase N-terminal" evidence="5">
    <location>
        <begin position="27"/>
        <end position="93"/>
    </location>
</feature>
<name>A0A1M5CP70_9ACTN</name>
<dbReference type="PRINTS" id="PR01399">
    <property type="entry name" value="ENTSNTHTASED"/>
</dbReference>
<reference evidence="6 7" key="1">
    <citation type="submission" date="2016-11" db="EMBL/GenBank/DDBJ databases">
        <authorList>
            <person name="Jaros S."/>
            <person name="Januszkiewicz K."/>
            <person name="Wedrychowicz H."/>
        </authorList>
    </citation>
    <scope>NUCLEOTIDE SEQUENCE [LARGE SCALE GENOMIC DNA]</scope>
    <source>
        <strain evidence="6 7">DSM 45627</strain>
    </source>
</reference>
<dbReference type="EMBL" id="FQVU01000001">
    <property type="protein sequence ID" value="SHF56212.1"/>
    <property type="molecule type" value="Genomic_DNA"/>
</dbReference>
<evidence type="ECO:0000256" key="2">
    <source>
        <dbReference type="PIRSR" id="PIRSR603542-1"/>
    </source>
</evidence>
<feature type="binding site" evidence="3">
    <location>
        <position position="106"/>
    </location>
    <ligand>
        <name>Mg(2+)</name>
        <dbReference type="ChEBI" id="CHEBI:18420"/>
    </ligand>
</feature>
<gene>
    <name evidence="6" type="ORF">SAMN05443575_0299</name>
</gene>
<accession>A0A1M5CP70</accession>
<protein>
    <submittedName>
        <fullName evidence="6">4'-phosphopantetheinyl transferase EntD (Siderophore biosynthesis)</fullName>
    </submittedName>
</protein>
<dbReference type="Proteomes" id="UP000186132">
    <property type="component" value="Unassembled WGS sequence"/>
</dbReference>
<keyword evidence="3" id="KW-0460">Magnesium</keyword>
<dbReference type="Pfam" id="PF01648">
    <property type="entry name" value="ACPS"/>
    <property type="match status" value="1"/>
</dbReference>
<sequence>MLRSLLPPAVAVAETRQDLLDELAPDEAHWVAHAVARRRSEFHTGRACARVALAELGIAPAAIPVGPQREPCWPTGVVGSITHCDGYRAAAAAPSDVVRSLGVDVERHRPLPDGVLDTVTDPGERATLTRLAAEDADIRWDVVLFSAKEAVFKTWFPVQRRWLGFEDATVDLDRAGTFTATVHGPTVAGGATYRGRWSASDDFVACAVVEPAS</sequence>
<dbReference type="SUPFAM" id="SSF56214">
    <property type="entry name" value="4'-phosphopantetheinyl transferase"/>
    <property type="match status" value="1"/>
</dbReference>
<evidence type="ECO:0000259" key="4">
    <source>
        <dbReference type="Pfam" id="PF01648"/>
    </source>
</evidence>
<dbReference type="GO" id="GO:0009239">
    <property type="term" value="P:enterobactin biosynthetic process"/>
    <property type="evidence" value="ECO:0007669"/>
    <property type="project" value="InterPro"/>
</dbReference>
<dbReference type="InterPro" id="IPR003542">
    <property type="entry name" value="Enbac_synth_compD-like"/>
</dbReference>
<feature type="domain" description="4'-phosphopantetheinyl transferase" evidence="4">
    <location>
        <begin position="100"/>
        <end position="187"/>
    </location>
</feature>
<dbReference type="PANTHER" id="PTHR38096">
    <property type="entry name" value="ENTEROBACTIN SYNTHASE COMPONENT D"/>
    <property type="match status" value="1"/>
</dbReference>
<dbReference type="STRING" id="1206085.SAMN05443575_0299"/>
<dbReference type="GO" id="GO:0000287">
    <property type="term" value="F:magnesium ion binding"/>
    <property type="evidence" value="ECO:0007669"/>
    <property type="project" value="InterPro"/>
</dbReference>
<feature type="binding site" evidence="2">
    <location>
        <position position="163"/>
    </location>
    <ligand>
        <name>CoA</name>
        <dbReference type="ChEBI" id="CHEBI:57287"/>
    </ligand>
</feature>
<organism evidence="6 7">
    <name type="scientific">Jatrophihabitans endophyticus</name>
    <dbReference type="NCBI Taxonomy" id="1206085"/>
    <lineage>
        <taxon>Bacteria</taxon>
        <taxon>Bacillati</taxon>
        <taxon>Actinomycetota</taxon>
        <taxon>Actinomycetes</taxon>
        <taxon>Jatrophihabitantales</taxon>
        <taxon>Jatrophihabitantaceae</taxon>
        <taxon>Jatrophihabitans</taxon>
    </lineage>
</organism>
<evidence type="ECO:0000256" key="1">
    <source>
        <dbReference type="ARBA" id="ARBA00022679"/>
    </source>
</evidence>
<feature type="binding site" evidence="2">
    <location>
        <position position="38"/>
    </location>
    <ligand>
        <name>CoA</name>
        <dbReference type="ChEBI" id="CHEBI:57287"/>
    </ligand>
</feature>
<feature type="binding site" evidence="2">
    <location>
        <position position="46"/>
    </location>
    <ligand>
        <name>CoA</name>
        <dbReference type="ChEBI" id="CHEBI:57287"/>
    </ligand>
</feature>
<keyword evidence="1 6" id="KW-0808">Transferase</keyword>
<dbReference type="InterPro" id="IPR037143">
    <property type="entry name" value="4-PPantetheinyl_Trfase_dom_sf"/>
</dbReference>
<feature type="binding site" evidence="2">
    <location>
        <position position="153"/>
    </location>
    <ligand>
        <name>CoA</name>
        <dbReference type="ChEBI" id="CHEBI:57287"/>
    </ligand>
</feature>
<dbReference type="PANTHER" id="PTHR38096:SF1">
    <property type="entry name" value="ENTEROBACTIN SYNTHASE COMPONENT D"/>
    <property type="match status" value="1"/>
</dbReference>
<dbReference type="InterPro" id="IPR041354">
    <property type="entry name" value="4PPT_N"/>
</dbReference>
<dbReference type="GO" id="GO:0005886">
    <property type="term" value="C:plasma membrane"/>
    <property type="evidence" value="ECO:0007669"/>
    <property type="project" value="TreeGrafter"/>
</dbReference>
<evidence type="ECO:0000259" key="5">
    <source>
        <dbReference type="Pfam" id="PF17837"/>
    </source>
</evidence>
<comment type="cofactor">
    <cofactor evidence="3">
        <name>Mg(2+)</name>
        <dbReference type="ChEBI" id="CHEBI:18420"/>
    </cofactor>
</comment>
<evidence type="ECO:0000256" key="3">
    <source>
        <dbReference type="PIRSR" id="PIRSR603542-2"/>
    </source>
</evidence>
<feature type="binding site" evidence="3">
    <location>
        <position position="104"/>
    </location>
    <ligand>
        <name>Mg(2+)</name>
        <dbReference type="ChEBI" id="CHEBI:18420"/>
    </ligand>
</feature>
<dbReference type="GO" id="GO:0008897">
    <property type="term" value="F:holo-[acyl-carrier-protein] synthase activity"/>
    <property type="evidence" value="ECO:0007669"/>
    <property type="project" value="InterPro"/>
</dbReference>
<keyword evidence="3" id="KW-0479">Metal-binding</keyword>
<dbReference type="InterPro" id="IPR008278">
    <property type="entry name" value="4-PPantetheinyl_Trfase_dom"/>
</dbReference>
<dbReference type="OrthoDB" id="8210607at2"/>
<keyword evidence="7" id="KW-1185">Reference proteome</keyword>
<feature type="binding site" evidence="2">
    <location>
        <position position="149"/>
    </location>
    <ligand>
        <name>CoA</name>
        <dbReference type="ChEBI" id="CHEBI:57287"/>
    </ligand>
</feature>
<evidence type="ECO:0000313" key="7">
    <source>
        <dbReference type="Proteomes" id="UP000186132"/>
    </source>
</evidence>
<dbReference type="Gene3D" id="3.90.470.20">
    <property type="entry name" value="4'-phosphopantetheinyl transferase domain"/>
    <property type="match status" value="1"/>
</dbReference>
<dbReference type="Pfam" id="PF17837">
    <property type="entry name" value="4PPT_N"/>
    <property type="match status" value="1"/>
</dbReference>